<protein>
    <submittedName>
        <fullName evidence="1">Uncharacterized protein</fullName>
    </submittedName>
</protein>
<comment type="caution">
    <text evidence="1">The sequence shown here is derived from an EMBL/GenBank/DDBJ whole genome shotgun (WGS) entry which is preliminary data.</text>
</comment>
<dbReference type="EMBL" id="CM041531">
    <property type="protein sequence ID" value="KAI3377757.1"/>
    <property type="molecule type" value="Genomic_DNA"/>
</dbReference>
<sequence length="40" mass="4477">MSQRTQRTFYTTITESILTSCITVWYGNSTAAGPANAYRD</sequence>
<evidence type="ECO:0000313" key="2">
    <source>
        <dbReference type="Proteomes" id="UP000831701"/>
    </source>
</evidence>
<name>A0ACB8XBP6_9TELE</name>
<evidence type="ECO:0000313" key="1">
    <source>
        <dbReference type="EMBL" id="KAI3377757.1"/>
    </source>
</evidence>
<organism evidence="1 2">
    <name type="scientific">Scortum barcoo</name>
    <name type="common">barcoo grunter</name>
    <dbReference type="NCBI Taxonomy" id="214431"/>
    <lineage>
        <taxon>Eukaryota</taxon>
        <taxon>Metazoa</taxon>
        <taxon>Chordata</taxon>
        <taxon>Craniata</taxon>
        <taxon>Vertebrata</taxon>
        <taxon>Euteleostomi</taxon>
        <taxon>Actinopterygii</taxon>
        <taxon>Neopterygii</taxon>
        <taxon>Teleostei</taxon>
        <taxon>Neoteleostei</taxon>
        <taxon>Acanthomorphata</taxon>
        <taxon>Eupercaria</taxon>
        <taxon>Centrarchiformes</taxon>
        <taxon>Terapontoidei</taxon>
        <taxon>Terapontidae</taxon>
        <taxon>Scortum</taxon>
    </lineage>
</organism>
<keyword evidence="2" id="KW-1185">Reference proteome</keyword>
<proteinExistence type="predicted"/>
<reference evidence="1" key="1">
    <citation type="submission" date="2022-04" db="EMBL/GenBank/DDBJ databases">
        <title>Jade perch genome.</title>
        <authorList>
            <person name="Chao B."/>
        </authorList>
    </citation>
    <scope>NUCLEOTIDE SEQUENCE</scope>
    <source>
        <strain evidence="1">CB-2022</strain>
    </source>
</reference>
<accession>A0ACB8XBP6</accession>
<gene>
    <name evidence="1" type="ORF">L3Q82_008899</name>
</gene>
<feature type="non-terminal residue" evidence="1">
    <location>
        <position position="40"/>
    </location>
</feature>
<dbReference type="Proteomes" id="UP000831701">
    <property type="component" value="Chromosome 1"/>
</dbReference>